<evidence type="ECO:0000313" key="4">
    <source>
        <dbReference type="EMBL" id="CAH2227386.1"/>
    </source>
</evidence>
<accession>A0A8S4QXW0</accession>
<dbReference type="Gene3D" id="3.90.70.130">
    <property type="match status" value="1"/>
</dbReference>
<protein>
    <submittedName>
        <fullName evidence="4">Jg14904 protein</fullName>
    </submittedName>
</protein>
<dbReference type="Proteomes" id="UP000838756">
    <property type="component" value="Unassembled WGS sequence"/>
</dbReference>
<evidence type="ECO:0000256" key="1">
    <source>
        <dbReference type="ARBA" id="ARBA00008552"/>
    </source>
</evidence>
<feature type="domain" description="UFSP1/2/DUB catalytic" evidence="3">
    <location>
        <begin position="20"/>
        <end position="168"/>
    </location>
</feature>
<reference evidence="4" key="1">
    <citation type="submission" date="2022-03" db="EMBL/GenBank/DDBJ databases">
        <authorList>
            <person name="Lindestad O."/>
        </authorList>
    </citation>
    <scope>NUCLEOTIDE SEQUENCE</scope>
</reference>
<sequence>MSLKLVTDVHTEINKTFPTNSYFVCGTYEYYHYLCDGFDDRGWGCGYRTLQTICSWMMHNNYNNSQNVPSITEIQKILVELEDKPESFLGSKQWIGSFEVCLTLDKLYNVSSKIIHVNRGDDLENIVDNLCTHFEKFGSPVMMGGDLDCSSKGVVGVHVDGVNSQLLIV</sequence>
<gene>
    <name evidence="4" type="primary">jg14904</name>
    <name evidence="4" type="ORF">PAEG_LOCUS7902</name>
</gene>
<feature type="non-terminal residue" evidence="4">
    <location>
        <position position="1"/>
    </location>
</feature>
<dbReference type="Pfam" id="PF07910">
    <property type="entry name" value="Peptidase_C78"/>
    <property type="match status" value="1"/>
</dbReference>
<evidence type="ECO:0000259" key="3">
    <source>
        <dbReference type="Pfam" id="PF07910"/>
    </source>
</evidence>
<dbReference type="SUPFAM" id="SSF54001">
    <property type="entry name" value="Cysteine proteinases"/>
    <property type="match status" value="1"/>
</dbReference>
<keyword evidence="2" id="KW-0378">Hydrolase</keyword>
<keyword evidence="5" id="KW-1185">Reference proteome</keyword>
<evidence type="ECO:0000256" key="2">
    <source>
        <dbReference type="ARBA" id="ARBA00022801"/>
    </source>
</evidence>
<dbReference type="PANTHER" id="PTHR48153:SF3">
    <property type="entry name" value="INACTIVE UFM1-SPECIFIC PROTEASE 1"/>
    <property type="match status" value="1"/>
</dbReference>
<name>A0A8S4QXW0_9NEOP</name>
<dbReference type="OrthoDB" id="417506at2759"/>
<organism evidence="4 5">
    <name type="scientific">Pararge aegeria aegeria</name>
    <dbReference type="NCBI Taxonomy" id="348720"/>
    <lineage>
        <taxon>Eukaryota</taxon>
        <taxon>Metazoa</taxon>
        <taxon>Ecdysozoa</taxon>
        <taxon>Arthropoda</taxon>
        <taxon>Hexapoda</taxon>
        <taxon>Insecta</taxon>
        <taxon>Pterygota</taxon>
        <taxon>Neoptera</taxon>
        <taxon>Endopterygota</taxon>
        <taxon>Lepidoptera</taxon>
        <taxon>Glossata</taxon>
        <taxon>Ditrysia</taxon>
        <taxon>Papilionoidea</taxon>
        <taxon>Nymphalidae</taxon>
        <taxon>Satyrinae</taxon>
        <taxon>Satyrini</taxon>
        <taxon>Parargina</taxon>
        <taxon>Pararge</taxon>
    </lineage>
</organism>
<dbReference type="PANTHER" id="PTHR48153">
    <property type="entry name" value="UFM1-SPECIFIC PROTEASE 2"/>
    <property type="match status" value="1"/>
</dbReference>
<comment type="caution">
    <text evidence="4">The sequence shown here is derived from an EMBL/GenBank/DDBJ whole genome shotgun (WGS) entry which is preliminary data.</text>
</comment>
<comment type="similarity">
    <text evidence="1">Belongs to the peptidase C78 family.</text>
</comment>
<dbReference type="AlphaFoldDB" id="A0A8S4QXW0"/>
<proteinExistence type="inferred from homology"/>
<evidence type="ECO:0000313" key="5">
    <source>
        <dbReference type="Proteomes" id="UP000838756"/>
    </source>
</evidence>
<dbReference type="InterPro" id="IPR012462">
    <property type="entry name" value="UFSP1/2_DUB_cat"/>
</dbReference>
<dbReference type="EMBL" id="CAKXAJ010023021">
    <property type="protein sequence ID" value="CAH2227386.1"/>
    <property type="molecule type" value="Genomic_DNA"/>
</dbReference>
<dbReference type="InterPro" id="IPR038765">
    <property type="entry name" value="Papain-like_cys_pep_sf"/>
</dbReference>
<dbReference type="GO" id="GO:0071567">
    <property type="term" value="F:deUFMylase activity"/>
    <property type="evidence" value="ECO:0007669"/>
    <property type="project" value="TreeGrafter"/>
</dbReference>